<keyword evidence="8 9" id="KW-0472">Membrane</keyword>
<name>A0A2W4ULW1_9CYAN</name>
<evidence type="ECO:0000256" key="4">
    <source>
        <dbReference type="ARBA" id="ARBA00022553"/>
    </source>
</evidence>
<dbReference type="GO" id="GO:0016020">
    <property type="term" value="C:membrane"/>
    <property type="evidence" value="ECO:0007669"/>
    <property type="project" value="UniProtKB-SubCell"/>
</dbReference>
<sequence>MALPERNSRQKVDQKLGLRNRLLISQLTVMAVTVVALAAVSRLYTPRYFVVTLEKMERQGIRFQKVVQGQLVDGFTETWAKGMSWSVILGGSTAGALSYWLSRRIAQPLLSMEAITRQFAAGDFSSRVPPLDIPEFDNLGRSFNRMADDLEDVERRRRELVGDLTHELRTPLTIVKGYLEGLADGTIAPSGETYERLVRETERLQRLVNDLQELSKLESGYLPIEARGVAIAPLITQVCDRFSAQLITSDNLTLTTDLPEHLPTAWGDPARIEQVLVNLLSNALRHTAKGEVNVRVYTEKDFLWVAVSDTGIGISEADLPRVFERFWRADRSRDRTSGGSGIGLAVSRRLVTLQGGEIVAKSAFGKGSTFSFSLPTRPIL</sequence>
<dbReference type="PRINTS" id="PR00344">
    <property type="entry name" value="BCTRLSENSOR"/>
</dbReference>
<dbReference type="CDD" id="cd00082">
    <property type="entry name" value="HisKA"/>
    <property type="match status" value="1"/>
</dbReference>
<feature type="domain" description="Histidine kinase" evidence="10">
    <location>
        <begin position="163"/>
        <end position="378"/>
    </location>
</feature>
<dbReference type="InterPro" id="IPR005467">
    <property type="entry name" value="His_kinase_dom"/>
</dbReference>
<evidence type="ECO:0000256" key="9">
    <source>
        <dbReference type="SAM" id="Phobius"/>
    </source>
</evidence>
<keyword evidence="5" id="KW-0808">Transferase</keyword>
<evidence type="ECO:0000313" key="12">
    <source>
        <dbReference type="EMBL" id="PZO20207.1"/>
    </source>
</evidence>
<evidence type="ECO:0000256" key="5">
    <source>
        <dbReference type="ARBA" id="ARBA00022679"/>
    </source>
</evidence>
<dbReference type="Pfam" id="PF00672">
    <property type="entry name" value="HAMP"/>
    <property type="match status" value="1"/>
</dbReference>
<dbReference type="PROSITE" id="PS50885">
    <property type="entry name" value="HAMP"/>
    <property type="match status" value="1"/>
</dbReference>
<evidence type="ECO:0000256" key="6">
    <source>
        <dbReference type="ARBA" id="ARBA00022777"/>
    </source>
</evidence>
<dbReference type="PANTHER" id="PTHR43711">
    <property type="entry name" value="TWO-COMPONENT HISTIDINE KINASE"/>
    <property type="match status" value="1"/>
</dbReference>
<dbReference type="InterPro" id="IPR050736">
    <property type="entry name" value="Sensor_HK_Regulatory"/>
</dbReference>
<dbReference type="PANTHER" id="PTHR43711:SF1">
    <property type="entry name" value="HISTIDINE KINASE 1"/>
    <property type="match status" value="1"/>
</dbReference>
<dbReference type="CDD" id="cd16922">
    <property type="entry name" value="HATPase_EvgS-ArcB-TorS-like"/>
    <property type="match status" value="1"/>
</dbReference>
<dbReference type="GO" id="GO:0000155">
    <property type="term" value="F:phosphorelay sensor kinase activity"/>
    <property type="evidence" value="ECO:0007669"/>
    <property type="project" value="InterPro"/>
</dbReference>
<keyword evidence="7" id="KW-0902">Two-component regulatory system</keyword>
<dbReference type="SUPFAM" id="SSF47384">
    <property type="entry name" value="Homodimeric domain of signal transducing histidine kinase"/>
    <property type="match status" value="1"/>
</dbReference>
<organism evidence="12 13">
    <name type="scientific">Leptolyngbya foveolarum</name>
    <dbReference type="NCBI Taxonomy" id="47253"/>
    <lineage>
        <taxon>Bacteria</taxon>
        <taxon>Bacillati</taxon>
        <taxon>Cyanobacteriota</taxon>
        <taxon>Cyanophyceae</taxon>
        <taxon>Leptolyngbyales</taxon>
        <taxon>Leptolyngbyaceae</taxon>
        <taxon>Leptolyngbya group</taxon>
        <taxon>Leptolyngbya</taxon>
    </lineage>
</organism>
<reference evidence="13" key="1">
    <citation type="submission" date="2018-04" db="EMBL/GenBank/DDBJ databases">
        <authorList>
            <person name="Cornet L."/>
        </authorList>
    </citation>
    <scope>NUCLEOTIDE SEQUENCE [LARGE SCALE GENOMIC DNA]</scope>
</reference>
<dbReference type="InterPro" id="IPR004358">
    <property type="entry name" value="Sig_transdc_His_kin-like_C"/>
</dbReference>
<protein>
    <recommendedName>
        <fullName evidence="3">histidine kinase</fullName>
        <ecNumber evidence="3">2.7.13.3</ecNumber>
    </recommendedName>
</protein>
<dbReference type="Gene3D" id="3.30.565.10">
    <property type="entry name" value="Histidine kinase-like ATPase, C-terminal domain"/>
    <property type="match status" value="1"/>
</dbReference>
<dbReference type="FunFam" id="3.30.565.10:FF:000006">
    <property type="entry name" value="Sensor histidine kinase WalK"/>
    <property type="match status" value="1"/>
</dbReference>
<feature type="domain" description="HAMP" evidence="11">
    <location>
        <begin position="103"/>
        <end position="155"/>
    </location>
</feature>
<comment type="caution">
    <text evidence="12">The sequence shown here is derived from an EMBL/GenBank/DDBJ whole genome shotgun (WGS) entry which is preliminary data.</text>
</comment>
<accession>A0A2W4ULW1</accession>
<dbReference type="Gene3D" id="6.10.340.10">
    <property type="match status" value="1"/>
</dbReference>
<dbReference type="InterPro" id="IPR036890">
    <property type="entry name" value="HATPase_C_sf"/>
</dbReference>
<dbReference type="SMART" id="SM00388">
    <property type="entry name" value="HisKA"/>
    <property type="match status" value="1"/>
</dbReference>
<evidence type="ECO:0000256" key="7">
    <source>
        <dbReference type="ARBA" id="ARBA00023012"/>
    </source>
</evidence>
<evidence type="ECO:0000256" key="1">
    <source>
        <dbReference type="ARBA" id="ARBA00000085"/>
    </source>
</evidence>
<keyword evidence="4" id="KW-0597">Phosphoprotein</keyword>
<dbReference type="Proteomes" id="UP000249354">
    <property type="component" value="Unassembled WGS sequence"/>
</dbReference>
<evidence type="ECO:0000256" key="2">
    <source>
        <dbReference type="ARBA" id="ARBA00004370"/>
    </source>
</evidence>
<gene>
    <name evidence="12" type="ORF">DCF25_06900</name>
</gene>
<keyword evidence="9" id="KW-1133">Transmembrane helix</keyword>
<dbReference type="EC" id="2.7.13.3" evidence="3"/>
<dbReference type="InterPro" id="IPR003660">
    <property type="entry name" value="HAMP_dom"/>
</dbReference>
<feature type="transmembrane region" description="Helical" evidence="9">
    <location>
        <begin position="21"/>
        <end position="44"/>
    </location>
</feature>
<reference evidence="12 13" key="2">
    <citation type="submission" date="2018-06" db="EMBL/GenBank/DDBJ databases">
        <title>Metagenomic assembly of (sub)arctic Cyanobacteria and their associated microbiome from non-axenic cultures.</title>
        <authorList>
            <person name="Baurain D."/>
        </authorList>
    </citation>
    <scope>NUCLEOTIDE SEQUENCE [LARGE SCALE GENOMIC DNA]</scope>
    <source>
        <strain evidence="12">ULC129bin1</strain>
    </source>
</reference>
<evidence type="ECO:0000259" key="11">
    <source>
        <dbReference type="PROSITE" id="PS50885"/>
    </source>
</evidence>
<dbReference type="SMART" id="SM00387">
    <property type="entry name" value="HATPase_c"/>
    <property type="match status" value="1"/>
</dbReference>
<dbReference type="Pfam" id="PF02518">
    <property type="entry name" value="HATPase_c"/>
    <property type="match status" value="1"/>
</dbReference>
<evidence type="ECO:0000256" key="3">
    <source>
        <dbReference type="ARBA" id="ARBA00012438"/>
    </source>
</evidence>
<dbReference type="InterPro" id="IPR003661">
    <property type="entry name" value="HisK_dim/P_dom"/>
</dbReference>
<evidence type="ECO:0000259" key="10">
    <source>
        <dbReference type="PROSITE" id="PS50109"/>
    </source>
</evidence>
<dbReference type="PROSITE" id="PS50109">
    <property type="entry name" value="HIS_KIN"/>
    <property type="match status" value="1"/>
</dbReference>
<dbReference type="SUPFAM" id="SSF158472">
    <property type="entry name" value="HAMP domain-like"/>
    <property type="match status" value="1"/>
</dbReference>
<proteinExistence type="predicted"/>
<dbReference type="SMART" id="SM00304">
    <property type="entry name" value="HAMP"/>
    <property type="match status" value="1"/>
</dbReference>
<comment type="subcellular location">
    <subcellularLocation>
        <location evidence="2">Membrane</location>
    </subcellularLocation>
</comment>
<keyword evidence="6 12" id="KW-0418">Kinase</keyword>
<dbReference type="CDD" id="cd06225">
    <property type="entry name" value="HAMP"/>
    <property type="match status" value="1"/>
</dbReference>
<dbReference type="FunFam" id="1.10.287.130:FF:000001">
    <property type="entry name" value="Two-component sensor histidine kinase"/>
    <property type="match status" value="1"/>
</dbReference>
<evidence type="ECO:0000313" key="13">
    <source>
        <dbReference type="Proteomes" id="UP000249354"/>
    </source>
</evidence>
<dbReference type="EMBL" id="QBMC01000032">
    <property type="protein sequence ID" value="PZO20207.1"/>
    <property type="molecule type" value="Genomic_DNA"/>
</dbReference>
<dbReference type="AlphaFoldDB" id="A0A2W4ULW1"/>
<dbReference type="Gene3D" id="1.10.287.130">
    <property type="match status" value="1"/>
</dbReference>
<keyword evidence="9" id="KW-0812">Transmembrane</keyword>
<evidence type="ECO:0000256" key="8">
    <source>
        <dbReference type="ARBA" id="ARBA00023136"/>
    </source>
</evidence>
<dbReference type="InterPro" id="IPR036097">
    <property type="entry name" value="HisK_dim/P_sf"/>
</dbReference>
<dbReference type="SUPFAM" id="SSF55874">
    <property type="entry name" value="ATPase domain of HSP90 chaperone/DNA topoisomerase II/histidine kinase"/>
    <property type="match status" value="1"/>
</dbReference>
<comment type="catalytic activity">
    <reaction evidence="1">
        <text>ATP + protein L-histidine = ADP + protein N-phospho-L-histidine.</text>
        <dbReference type="EC" id="2.7.13.3"/>
    </reaction>
</comment>
<dbReference type="Pfam" id="PF00512">
    <property type="entry name" value="HisKA"/>
    <property type="match status" value="1"/>
</dbReference>
<dbReference type="InterPro" id="IPR003594">
    <property type="entry name" value="HATPase_dom"/>
</dbReference>